<organism evidence="2 3">
    <name type="scientific">Caloranaerobacter azorensis DSM 13643</name>
    <dbReference type="NCBI Taxonomy" id="1121264"/>
    <lineage>
        <taxon>Bacteria</taxon>
        <taxon>Bacillati</taxon>
        <taxon>Bacillota</taxon>
        <taxon>Tissierellia</taxon>
        <taxon>Tissierellales</taxon>
        <taxon>Thermohalobacteraceae</taxon>
        <taxon>Caloranaerobacter</taxon>
    </lineage>
</organism>
<feature type="signal peptide" evidence="1">
    <location>
        <begin position="1"/>
        <end position="24"/>
    </location>
</feature>
<reference evidence="3" key="1">
    <citation type="submission" date="2016-11" db="EMBL/GenBank/DDBJ databases">
        <authorList>
            <person name="Varghese N."/>
            <person name="Submissions S."/>
        </authorList>
    </citation>
    <scope>NUCLEOTIDE SEQUENCE [LARGE SCALE GENOMIC DNA]</scope>
    <source>
        <strain evidence="3">DSM 13643</strain>
    </source>
</reference>
<dbReference type="Proteomes" id="UP000183967">
    <property type="component" value="Unassembled WGS sequence"/>
</dbReference>
<evidence type="ECO:0008006" key="4">
    <source>
        <dbReference type="Google" id="ProtNLM"/>
    </source>
</evidence>
<keyword evidence="1" id="KW-0732">Signal</keyword>
<keyword evidence="3" id="KW-1185">Reference proteome</keyword>
<name>A0A1M5WDA3_9FIRM</name>
<dbReference type="OrthoDB" id="9930394at2"/>
<feature type="chain" id="PRO_5012138417" description="Bla regulator protein blaR1" evidence="1">
    <location>
        <begin position="25"/>
        <end position="216"/>
    </location>
</feature>
<proteinExistence type="predicted"/>
<dbReference type="RefSeq" id="WP_073197918.1">
    <property type="nucleotide sequence ID" value="NZ_FQXO01000102.1"/>
</dbReference>
<dbReference type="AlphaFoldDB" id="A0A1M5WDA3"/>
<evidence type="ECO:0000313" key="3">
    <source>
        <dbReference type="Proteomes" id="UP000183967"/>
    </source>
</evidence>
<dbReference type="EMBL" id="FQXO01000102">
    <property type="protein sequence ID" value="SHH85472.1"/>
    <property type="molecule type" value="Genomic_DNA"/>
</dbReference>
<evidence type="ECO:0000256" key="1">
    <source>
        <dbReference type="SAM" id="SignalP"/>
    </source>
</evidence>
<protein>
    <recommendedName>
        <fullName evidence="4">Bla regulator protein blaR1</fullName>
    </recommendedName>
</protein>
<sequence>MKKKKIRIFVCIALLIGLASGVLASSDLFGTIKQVKENEYALNNMCLFETAKDFEIVYPNATIPNNLLGYKLEYILVTEDPFINQRFYEEVVKNKKLEWQHDLSLIDYLEVSYKNQHSQMIKLYYKDASEQFIPQLDNYILDKIQIGDITYNIYHDGVNIKFITFKKELWGKNFNVHVELLKTESDGSVVNQFEWDKNKNEITKFLQLLSLSNLIK</sequence>
<gene>
    <name evidence="2" type="ORF">SAMN02745135_02420</name>
</gene>
<accession>A0A1M5WDA3</accession>
<evidence type="ECO:0000313" key="2">
    <source>
        <dbReference type="EMBL" id="SHH85472.1"/>
    </source>
</evidence>